<feature type="chain" id="PRO_5034332355" description="FAD-binding PCMH-type domain-containing protein" evidence="3">
    <location>
        <begin position="17"/>
        <end position="657"/>
    </location>
</feature>
<dbReference type="InterPro" id="IPR016166">
    <property type="entry name" value="FAD-bd_PCMH"/>
</dbReference>
<proteinExistence type="inferred from homology"/>
<dbReference type="InterPro" id="IPR016169">
    <property type="entry name" value="FAD-bd_PCMH_sub2"/>
</dbReference>
<keyword evidence="2" id="KW-0560">Oxidoreductase</keyword>
<feature type="domain" description="FAD-binding PCMH-type" evidence="4">
    <location>
        <begin position="190"/>
        <end position="369"/>
    </location>
</feature>
<dbReference type="InterPro" id="IPR012951">
    <property type="entry name" value="BBE"/>
</dbReference>
<dbReference type="PANTHER" id="PTHR13878:SF91">
    <property type="entry name" value="FAD BINDING DOMAIN PROTEIN (AFU_ORTHOLOGUE AFUA_6G12070)-RELATED"/>
    <property type="match status" value="1"/>
</dbReference>
<name>A0A8H7W754_9HELO</name>
<feature type="signal peptide" evidence="3">
    <location>
        <begin position="1"/>
        <end position="16"/>
    </location>
</feature>
<dbReference type="OrthoDB" id="9983560at2759"/>
<dbReference type="SUPFAM" id="SSF56176">
    <property type="entry name" value="FAD-binding/transporter-associated domain-like"/>
    <property type="match status" value="1"/>
</dbReference>
<dbReference type="PROSITE" id="PS51387">
    <property type="entry name" value="FAD_PCMH"/>
    <property type="match status" value="1"/>
</dbReference>
<dbReference type="PANTHER" id="PTHR13878">
    <property type="entry name" value="GULONOLACTONE OXIDASE"/>
    <property type="match status" value="1"/>
</dbReference>
<dbReference type="Pfam" id="PF08031">
    <property type="entry name" value="BBE"/>
    <property type="match status" value="1"/>
</dbReference>
<dbReference type="InterPro" id="IPR006094">
    <property type="entry name" value="Oxid_FAD_bind_N"/>
</dbReference>
<evidence type="ECO:0000259" key="4">
    <source>
        <dbReference type="PROSITE" id="PS51387"/>
    </source>
</evidence>
<sequence length="657" mass="71269">MKNFLVAALLPLLVSAQTLVVDNTTIPADEATVAPAVSAVDASTSNATADLFASETFQLTDDVIANLTDLELSNITLFSFEDSPANALRKRTVFGKCKTYAGDFLYPSTLVWKIFDILLGGALIKTVPYAAPCYDDFGNFNKAKCDFLTANWVNGSIYHTEDPTSINGVLFQGLTCMPPTLIPNPDECTVGGYPDYAVAVRNVAQIQLTVNLARSLNLRLVVKNTGHDFGAKSTGKGALSIWTHNLKSVQFLKNYKYGSYSGPAFKVGAGIQAFEIYEAARANGVTVVGGEGRTVGVTGGYILGGGHSPLSSIYGMAVDQVLSMEVVTADGRFVTASATSNADLFWALSGGGGSTFGVVSSMVIKAQPKIKVTTMTYVLQTADGYSSTQFWQAMRIFFNDFIKYTDAGNYEYFRITAVGPDAYYSDMGPWFAPGMSKAELQALVAPMFAQWAAIGVNVTPVYTEYDDYYDAWHASFPVEPWGSNAIRQGSRLFPKSNFQDQAKLNTTFDAIKTIVEDGAYIIAFNIAAAPKTGYPDNAVNPAWRNTVLHLITATFWDPAADAATIKAISDKLTYDWGKKLIDASPGAGAYMSESDYIEPNFTQSFFGSKYAKLRALKTKYDPNDVFYAQNAVGSEDWKMSEMIMGNLPSQNSKLCRI</sequence>
<dbReference type="Pfam" id="PF01565">
    <property type="entry name" value="FAD_binding_4"/>
    <property type="match status" value="1"/>
</dbReference>
<evidence type="ECO:0000313" key="6">
    <source>
        <dbReference type="Proteomes" id="UP000664132"/>
    </source>
</evidence>
<evidence type="ECO:0000256" key="3">
    <source>
        <dbReference type="SAM" id="SignalP"/>
    </source>
</evidence>
<protein>
    <recommendedName>
        <fullName evidence="4">FAD-binding PCMH-type domain-containing protein</fullName>
    </recommendedName>
</protein>
<dbReference type="Gene3D" id="3.30.465.10">
    <property type="match status" value="2"/>
</dbReference>
<evidence type="ECO:0000256" key="2">
    <source>
        <dbReference type="ARBA" id="ARBA00023002"/>
    </source>
</evidence>
<dbReference type="GO" id="GO:0016491">
    <property type="term" value="F:oxidoreductase activity"/>
    <property type="evidence" value="ECO:0007669"/>
    <property type="project" value="UniProtKB-KW"/>
</dbReference>
<dbReference type="InterPro" id="IPR050432">
    <property type="entry name" value="FAD-linked_Oxidoreductases_BP"/>
</dbReference>
<keyword evidence="3" id="KW-0732">Signal</keyword>
<reference evidence="5" key="1">
    <citation type="submission" date="2021-02" db="EMBL/GenBank/DDBJ databases">
        <title>Genome sequence Cadophora malorum strain M34.</title>
        <authorList>
            <person name="Stefanovic E."/>
            <person name="Vu D."/>
            <person name="Scully C."/>
            <person name="Dijksterhuis J."/>
            <person name="Roader J."/>
            <person name="Houbraken J."/>
        </authorList>
    </citation>
    <scope>NUCLEOTIDE SEQUENCE</scope>
    <source>
        <strain evidence="5">M34</strain>
    </source>
</reference>
<keyword evidence="6" id="KW-1185">Reference proteome</keyword>
<evidence type="ECO:0000256" key="1">
    <source>
        <dbReference type="ARBA" id="ARBA00005466"/>
    </source>
</evidence>
<dbReference type="EMBL" id="JAFJYH010000101">
    <property type="protein sequence ID" value="KAG4419620.1"/>
    <property type="molecule type" value="Genomic_DNA"/>
</dbReference>
<dbReference type="GO" id="GO:0071949">
    <property type="term" value="F:FAD binding"/>
    <property type="evidence" value="ECO:0007669"/>
    <property type="project" value="InterPro"/>
</dbReference>
<comment type="similarity">
    <text evidence="1">Belongs to the oxygen-dependent FAD-linked oxidoreductase family.</text>
</comment>
<evidence type="ECO:0000313" key="5">
    <source>
        <dbReference type="EMBL" id="KAG4419620.1"/>
    </source>
</evidence>
<dbReference type="Proteomes" id="UP000664132">
    <property type="component" value="Unassembled WGS sequence"/>
</dbReference>
<accession>A0A8H7W754</accession>
<dbReference type="InterPro" id="IPR036318">
    <property type="entry name" value="FAD-bd_PCMH-like_sf"/>
</dbReference>
<dbReference type="AlphaFoldDB" id="A0A8H7W754"/>
<gene>
    <name evidence="5" type="ORF">IFR04_007217</name>
</gene>
<comment type="caution">
    <text evidence="5">The sequence shown here is derived from an EMBL/GenBank/DDBJ whole genome shotgun (WGS) entry which is preliminary data.</text>
</comment>
<organism evidence="5 6">
    <name type="scientific">Cadophora malorum</name>
    <dbReference type="NCBI Taxonomy" id="108018"/>
    <lineage>
        <taxon>Eukaryota</taxon>
        <taxon>Fungi</taxon>
        <taxon>Dikarya</taxon>
        <taxon>Ascomycota</taxon>
        <taxon>Pezizomycotina</taxon>
        <taxon>Leotiomycetes</taxon>
        <taxon>Helotiales</taxon>
        <taxon>Ploettnerulaceae</taxon>
        <taxon>Cadophora</taxon>
    </lineage>
</organism>